<keyword evidence="2" id="KW-0472">Membrane</keyword>
<dbReference type="SUPFAM" id="SSF111369">
    <property type="entry name" value="HlyD-like secretion proteins"/>
    <property type="match status" value="2"/>
</dbReference>
<reference evidence="3 4" key="1">
    <citation type="submission" date="2018-11" db="EMBL/GenBank/DDBJ databases">
        <authorList>
            <person name="Jang G.I."/>
            <person name="Hwang C.Y."/>
        </authorList>
    </citation>
    <scope>NUCLEOTIDE SEQUENCE [LARGE SCALE GENOMIC DNA]</scope>
    <source>
        <strain evidence="3 4">SSM26</strain>
    </source>
</reference>
<keyword evidence="2" id="KW-0812">Transmembrane</keyword>
<organism evidence="3 4">
    <name type="scientific">Pseudomonas neustonica</name>
    <dbReference type="NCBI Taxonomy" id="2487346"/>
    <lineage>
        <taxon>Bacteria</taxon>
        <taxon>Pseudomonadati</taxon>
        <taxon>Pseudomonadota</taxon>
        <taxon>Gammaproteobacteria</taxon>
        <taxon>Pseudomonadales</taxon>
        <taxon>Pseudomonadaceae</taxon>
        <taxon>Pseudomonas</taxon>
    </lineage>
</organism>
<dbReference type="RefSeq" id="WP_123890673.1">
    <property type="nucleotide sequence ID" value="NZ_RKKU01000023.1"/>
</dbReference>
<keyword evidence="2" id="KW-1133">Transmembrane helix</keyword>
<keyword evidence="1" id="KW-0175">Coiled coil</keyword>
<dbReference type="Proteomes" id="UP000275199">
    <property type="component" value="Unassembled WGS sequence"/>
</dbReference>
<feature type="coiled-coil region" evidence="1">
    <location>
        <begin position="83"/>
        <end position="110"/>
    </location>
</feature>
<evidence type="ECO:0000256" key="1">
    <source>
        <dbReference type="SAM" id="Coils"/>
    </source>
</evidence>
<sequence>MQRASPRIIRILAAVVIALLLLGFYAWFELRQTGYGEAFVSGNGRIEATEIDIATKLGGRIESITVKEGDFVKPGQLLVQMDTTTLQAQLNQAQAQQQQAENAIATAVSQVRQRESQKTAGEALVTQREAEVNAVSKRYERVRVLVERNAMSRQSLDDALATLQSARAALAAAQAQVHAEEAGIAAAQSQVFGAQSAMAAAGAASNRVSAEITDSQLLADRVARVQFRTAEPGEVLAAGGRVVNLVDLADVYMTFFLPEREAGRVAMGADVRLILDAVPQYVIPAKVSYVASVAQFTPKTVETESEREKMMFRVKARIDPALLREHMEQVKTGLPGIAWLKLDADAPWPDELAVNVPQ</sequence>
<proteinExistence type="predicted"/>
<dbReference type="Gene3D" id="1.10.287.470">
    <property type="entry name" value="Helix hairpin bin"/>
    <property type="match status" value="1"/>
</dbReference>
<name>A0ABX9XEW8_9PSED</name>
<evidence type="ECO:0000313" key="4">
    <source>
        <dbReference type="Proteomes" id="UP000275199"/>
    </source>
</evidence>
<comment type="caution">
    <text evidence="3">The sequence shown here is derived from an EMBL/GenBank/DDBJ whole genome shotgun (WGS) entry which is preliminary data.</text>
</comment>
<protein>
    <submittedName>
        <fullName evidence="3">HlyD family efflux transporter periplasmic adaptor subunit</fullName>
    </submittedName>
</protein>
<dbReference type="Gene3D" id="2.40.50.100">
    <property type="match status" value="1"/>
</dbReference>
<dbReference type="Gene3D" id="2.40.30.170">
    <property type="match status" value="1"/>
</dbReference>
<accession>A0ABX9XEW8</accession>
<keyword evidence="4" id="KW-1185">Reference proteome</keyword>
<evidence type="ECO:0000256" key="2">
    <source>
        <dbReference type="SAM" id="Phobius"/>
    </source>
</evidence>
<feature type="transmembrane region" description="Helical" evidence="2">
    <location>
        <begin position="7"/>
        <end position="28"/>
    </location>
</feature>
<gene>
    <name evidence="3" type="ORF">EF096_15335</name>
</gene>
<dbReference type="PANTHER" id="PTHR30438">
    <property type="entry name" value="36 KDA ANTIGEN-RELATED"/>
    <property type="match status" value="1"/>
</dbReference>
<dbReference type="EMBL" id="RKKU01000023">
    <property type="protein sequence ID" value="ROZ82283.1"/>
    <property type="molecule type" value="Genomic_DNA"/>
</dbReference>
<evidence type="ECO:0000313" key="3">
    <source>
        <dbReference type="EMBL" id="ROZ82283.1"/>
    </source>
</evidence>
<dbReference type="PANTHER" id="PTHR30438:SF2">
    <property type="entry name" value="MEMBRANE PROTEIN"/>
    <property type="match status" value="1"/>
</dbReference>